<keyword evidence="2" id="KW-1003">Cell membrane</keyword>
<evidence type="ECO:0000256" key="3">
    <source>
        <dbReference type="ARBA" id="ARBA00022692"/>
    </source>
</evidence>
<accession>A0A9D2U932</accession>
<evidence type="ECO:0000256" key="1">
    <source>
        <dbReference type="ARBA" id="ARBA00004651"/>
    </source>
</evidence>
<reference evidence="7" key="1">
    <citation type="journal article" date="2021" name="PeerJ">
        <title>Extensive microbial diversity within the chicken gut microbiome revealed by metagenomics and culture.</title>
        <authorList>
            <person name="Gilroy R."/>
            <person name="Ravi A."/>
            <person name="Getino M."/>
            <person name="Pursley I."/>
            <person name="Horton D.L."/>
            <person name="Alikhan N.F."/>
            <person name="Baker D."/>
            <person name="Gharbi K."/>
            <person name="Hall N."/>
            <person name="Watson M."/>
            <person name="Adriaenssens E.M."/>
            <person name="Foster-Nyarko E."/>
            <person name="Jarju S."/>
            <person name="Secka A."/>
            <person name="Antonio M."/>
            <person name="Oren A."/>
            <person name="Chaudhuri R.R."/>
            <person name="La Ragione R."/>
            <person name="Hildebrand F."/>
            <person name="Pallen M.J."/>
        </authorList>
    </citation>
    <scope>NUCLEOTIDE SEQUENCE</scope>
    <source>
        <strain evidence="7">9264</strain>
    </source>
</reference>
<protein>
    <submittedName>
        <fullName evidence="7">Branched-chain amino acid ABC transporter permease</fullName>
    </submittedName>
</protein>
<sequence>MSAPRVDSGSLAHAMTASQPKPRKLATGLLVLVLLFGLSLPGLTHYFEQGFYLSLATRMVIIAIAASGLNLLMGYGGLVSMGHAMFIGIGVYAVGITSAHGLYSGWQQLAMALGLTTVVAFFTGLISLRTRGIAFIMISLAFGQMLYFLAISLEPYGGDDGLPISHRSQFDWLPSLDQPVVLYYLSLVVLGLVLWLIHRLVQGRFGYVLRGLHVNELRMRSAGFSRLRFQLCAYILSALLCTVAGFLLANLTKFASPSYLSWQSSGDLILMVVLGGLGTVVGPLVGAVAFLMLEEWLSGLTQHWMAVLGLCIFAVALWSRRGIWGWFTPVSNKS</sequence>
<gene>
    <name evidence="7" type="ORF">H9906_03415</name>
</gene>
<evidence type="ECO:0000256" key="6">
    <source>
        <dbReference type="SAM" id="Phobius"/>
    </source>
</evidence>
<dbReference type="Pfam" id="PF02653">
    <property type="entry name" value="BPD_transp_2"/>
    <property type="match status" value="1"/>
</dbReference>
<feature type="transmembrane region" description="Helical" evidence="6">
    <location>
        <begin position="305"/>
        <end position="327"/>
    </location>
</feature>
<feature type="transmembrane region" description="Helical" evidence="6">
    <location>
        <begin position="109"/>
        <end position="126"/>
    </location>
</feature>
<keyword evidence="5 6" id="KW-0472">Membrane</keyword>
<keyword evidence="3 6" id="KW-0812">Transmembrane</keyword>
<dbReference type="InterPro" id="IPR001851">
    <property type="entry name" value="ABC_transp_permease"/>
</dbReference>
<comment type="subcellular location">
    <subcellularLocation>
        <location evidence="1">Cell membrane</location>
        <topology evidence="1">Multi-pass membrane protein</topology>
    </subcellularLocation>
</comment>
<dbReference type="EMBL" id="DWUQ01000066">
    <property type="protein sequence ID" value="HJD44059.1"/>
    <property type="molecule type" value="Genomic_DNA"/>
</dbReference>
<dbReference type="PANTHER" id="PTHR30482:SF17">
    <property type="entry name" value="ABC TRANSPORTER ATP-BINDING PROTEIN"/>
    <property type="match status" value="1"/>
</dbReference>
<dbReference type="GO" id="GO:0015658">
    <property type="term" value="F:branched-chain amino acid transmembrane transporter activity"/>
    <property type="evidence" value="ECO:0007669"/>
    <property type="project" value="InterPro"/>
</dbReference>
<feature type="transmembrane region" description="Helical" evidence="6">
    <location>
        <begin position="181"/>
        <end position="201"/>
    </location>
</feature>
<name>A0A9D2U932_9BURK</name>
<feature type="transmembrane region" description="Helical" evidence="6">
    <location>
        <begin position="133"/>
        <end position="153"/>
    </location>
</feature>
<feature type="transmembrane region" description="Helical" evidence="6">
    <location>
        <begin position="51"/>
        <end position="72"/>
    </location>
</feature>
<evidence type="ECO:0000256" key="5">
    <source>
        <dbReference type="ARBA" id="ARBA00023136"/>
    </source>
</evidence>
<dbReference type="AlphaFoldDB" id="A0A9D2U932"/>
<organism evidence="7 8">
    <name type="scientific">Candidatus Paenalcaligenes intestinipullorum</name>
    <dbReference type="NCBI Taxonomy" id="2838718"/>
    <lineage>
        <taxon>Bacteria</taxon>
        <taxon>Pseudomonadati</taxon>
        <taxon>Pseudomonadota</taxon>
        <taxon>Betaproteobacteria</taxon>
        <taxon>Burkholderiales</taxon>
        <taxon>Alcaligenaceae</taxon>
        <taxon>Paenalcaligenes</taxon>
    </lineage>
</organism>
<dbReference type="GO" id="GO:0005886">
    <property type="term" value="C:plasma membrane"/>
    <property type="evidence" value="ECO:0007669"/>
    <property type="project" value="UniProtKB-SubCell"/>
</dbReference>
<evidence type="ECO:0000256" key="4">
    <source>
        <dbReference type="ARBA" id="ARBA00022989"/>
    </source>
</evidence>
<feature type="transmembrane region" description="Helical" evidence="6">
    <location>
        <begin position="84"/>
        <end position="103"/>
    </location>
</feature>
<comment type="caution">
    <text evidence="7">The sequence shown here is derived from an EMBL/GenBank/DDBJ whole genome shotgun (WGS) entry which is preliminary data.</text>
</comment>
<dbReference type="Proteomes" id="UP000823889">
    <property type="component" value="Unassembled WGS sequence"/>
</dbReference>
<reference evidence="7" key="2">
    <citation type="submission" date="2021-04" db="EMBL/GenBank/DDBJ databases">
        <authorList>
            <person name="Gilroy R."/>
        </authorList>
    </citation>
    <scope>NUCLEOTIDE SEQUENCE</scope>
    <source>
        <strain evidence="7">9264</strain>
    </source>
</reference>
<evidence type="ECO:0000313" key="7">
    <source>
        <dbReference type="EMBL" id="HJD44059.1"/>
    </source>
</evidence>
<keyword evidence="4 6" id="KW-1133">Transmembrane helix</keyword>
<proteinExistence type="predicted"/>
<dbReference type="PANTHER" id="PTHR30482">
    <property type="entry name" value="HIGH-AFFINITY BRANCHED-CHAIN AMINO ACID TRANSPORT SYSTEM PERMEASE"/>
    <property type="match status" value="1"/>
</dbReference>
<feature type="transmembrane region" description="Helical" evidence="6">
    <location>
        <begin position="268"/>
        <end position="293"/>
    </location>
</feature>
<evidence type="ECO:0000313" key="8">
    <source>
        <dbReference type="Proteomes" id="UP000823889"/>
    </source>
</evidence>
<dbReference type="CDD" id="cd06581">
    <property type="entry name" value="TM_PBP1_LivM_like"/>
    <property type="match status" value="1"/>
</dbReference>
<feature type="transmembrane region" description="Helical" evidence="6">
    <location>
        <begin position="227"/>
        <end position="248"/>
    </location>
</feature>
<dbReference type="InterPro" id="IPR043428">
    <property type="entry name" value="LivM-like"/>
</dbReference>
<evidence type="ECO:0000256" key="2">
    <source>
        <dbReference type="ARBA" id="ARBA00022475"/>
    </source>
</evidence>